<feature type="chain" id="PRO_5031551348" evidence="3">
    <location>
        <begin position="25"/>
        <end position="354"/>
    </location>
</feature>
<evidence type="ECO:0000256" key="2">
    <source>
        <dbReference type="ARBA" id="ARBA00023136"/>
    </source>
</evidence>
<dbReference type="AlphaFoldDB" id="A0A7W9BGY8"/>
<evidence type="ECO:0000259" key="4">
    <source>
        <dbReference type="Pfam" id="PF00144"/>
    </source>
</evidence>
<gene>
    <name evidence="5" type="ORF">FHS94_003829</name>
</gene>
<protein>
    <submittedName>
        <fullName evidence="5">CubicO group peptidase (Beta-lactamase class C family)</fullName>
    </submittedName>
</protein>
<evidence type="ECO:0000313" key="5">
    <source>
        <dbReference type="EMBL" id="MBB5716957.1"/>
    </source>
</evidence>
<accession>A0A7W9BGY8</accession>
<dbReference type="Gene3D" id="3.40.710.10">
    <property type="entry name" value="DD-peptidase/beta-lactamase superfamily"/>
    <property type="match status" value="1"/>
</dbReference>
<feature type="domain" description="Beta-lactamase-related" evidence="4">
    <location>
        <begin position="35"/>
        <end position="342"/>
    </location>
</feature>
<comment type="subcellular location">
    <subcellularLocation>
        <location evidence="1">Membrane</location>
    </subcellularLocation>
</comment>
<comment type="caution">
    <text evidence="5">The sequence shown here is derived from an EMBL/GenBank/DDBJ whole genome shotgun (WGS) entry which is preliminary data.</text>
</comment>
<organism evidence="5 6">
    <name type="scientific">Sphingomonas aerophila</name>
    <dbReference type="NCBI Taxonomy" id="1344948"/>
    <lineage>
        <taxon>Bacteria</taxon>
        <taxon>Pseudomonadati</taxon>
        <taxon>Pseudomonadota</taxon>
        <taxon>Alphaproteobacteria</taxon>
        <taxon>Sphingomonadales</taxon>
        <taxon>Sphingomonadaceae</taxon>
        <taxon>Sphingomonas</taxon>
    </lineage>
</organism>
<name>A0A7W9BGY8_9SPHN</name>
<dbReference type="RefSeq" id="WP_184060656.1">
    <property type="nucleotide sequence ID" value="NZ_JACIJK010000018.1"/>
</dbReference>
<keyword evidence="6" id="KW-1185">Reference proteome</keyword>
<sequence>MSIRQIALALSALATVMLSLTAQAAPRTGFASRADALLKGHLRAGNFSGVVLVARHGKTLLRQGYGLADREQGVLATPETVFRIGSTTKPFTATAVMTLVEGGKVSLDSPIRRYVDGLPAAWSAITVRQLLNHSSGIPDYVQVNGFIRGPARLNLTPGELVGLVRNEPLEFTPGAKFHYSNTGYALLGMMIERITGQSYPDYVRDHLLRPAGLTHTAYDNPEDIVPGRASGYWLVDGIAKNARLMTPSAAYAAGGLRSTVDDLLRWNVALHAGKLVNAASLAAMFTDAGHGYGLGSFVEVRRGHRLWDHGGNLPGFSCAFEYYPDDDLTVIVLTNIEGEGSEHIASELAGAYFG</sequence>
<dbReference type="SUPFAM" id="SSF56601">
    <property type="entry name" value="beta-lactamase/transpeptidase-like"/>
    <property type="match status" value="1"/>
</dbReference>
<keyword evidence="2" id="KW-0472">Membrane</keyword>
<proteinExistence type="predicted"/>
<dbReference type="InterPro" id="IPR001466">
    <property type="entry name" value="Beta-lactam-related"/>
</dbReference>
<dbReference type="GO" id="GO:0016020">
    <property type="term" value="C:membrane"/>
    <property type="evidence" value="ECO:0007669"/>
    <property type="project" value="UniProtKB-SubCell"/>
</dbReference>
<evidence type="ECO:0000313" key="6">
    <source>
        <dbReference type="Proteomes" id="UP000546200"/>
    </source>
</evidence>
<dbReference type="Pfam" id="PF00144">
    <property type="entry name" value="Beta-lactamase"/>
    <property type="match status" value="1"/>
</dbReference>
<evidence type="ECO:0000256" key="1">
    <source>
        <dbReference type="ARBA" id="ARBA00004370"/>
    </source>
</evidence>
<dbReference type="PANTHER" id="PTHR46825">
    <property type="entry name" value="D-ALANYL-D-ALANINE-CARBOXYPEPTIDASE/ENDOPEPTIDASE AMPH"/>
    <property type="match status" value="1"/>
</dbReference>
<reference evidence="5 6" key="1">
    <citation type="submission" date="2020-08" db="EMBL/GenBank/DDBJ databases">
        <title>Genomic Encyclopedia of Type Strains, Phase IV (KMG-IV): sequencing the most valuable type-strain genomes for metagenomic binning, comparative biology and taxonomic classification.</title>
        <authorList>
            <person name="Goeker M."/>
        </authorList>
    </citation>
    <scope>NUCLEOTIDE SEQUENCE [LARGE SCALE GENOMIC DNA]</scope>
    <source>
        <strain evidence="5 6">DSM 100044</strain>
    </source>
</reference>
<feature type="signal peptide" evidence="3">
    <location>
        <begin position="1"/>
        <end position="24"/>
    </location>
</feature>
<dbReference type="EMBL" id="JACIJK010000018">
    <property type="protein sequence ID" value="MBB5716957.1"/>
    <property type="molecule type" value="Genomic_DNA"/>
</dbReference>
<dbReference type="InterPro" id="IPR050491">
    <property type="entry name" value="AmpC-like"/>
</dbReference>
<evidence type="ECO:0000256" key="3">
    <source>
        <dbReference type="SAM" id="SignalP"/>
    </source>
</evidence>
<dbReference type="PANTHER" id="PTHR46825:SF11">
    <property type="entry name" value="PENICILLIN-BINDING PROTEIN 4"/>
    <property type="match status" value="1"/>
</dbReference>
<keyword evidence="3" id="KW-0732">Signal</keyword>
<dbReference type="InterPro" id="IPR012338">
    <property type="entry name" value="Beta-lactam/transpept-like"/>
</dbReference>
<dbReference type="Proteomes" id="UP000546200">
    <property type="component" value="Unassembled WGS sequence"/>
</dbReference>